<evidence type="ECO:0000259" key="4">
    <source>
        <dbReference type="PROSITE" id="PS50106"/>
    </source>
</evidence>
<dbReference type="InterPro" id="IPR009003">
    <property type="entry name" value="Peptidase_S1_PA"/>
</dbReference>
<accession>A0A519BML6</accession>
<evidence type="ECO:0000313" key="5">
    <source>
        <dbReference type="EMBL" id="RZD18508.1"/>
    </source>
</evidence>
<keyword evidence="3" id="KW-0812">Transmembrane</keyword>
<dbReference type="Proteomes" id="UP000319296">
    <property type="component" value="Unassembled WGS sequence"/>
</dbReference>
<dbReference type="InterPro" id="IPR001940">
    <property type="entry name" value="Peptidase_S1C"/>
</dbReference>
<dbReference type="Pfam" id="PF13365">
    <property type="entry name" value="Trypsin_2"/>
    <property type="match status" value="1"/>
</dbReference>
<sequence>MFFQKRQHSIGNIKNSEYKYKFGYKIKSKIRVKIAASFLSVFLLAFLSILIFAGSFYLESFGSNAKAYASNYISHKSSSIVEKLFHEMQPSIVHIQVLGLARLKNGAIMPEEDIGTGFFINKNGDILTNFHVIGNANKVEISFLKYKNVKASIVGTDPSSDIAIIHINPKGRKITPVVFGDSNNLKVGERVMAIGNPYNLYQTVTTGIISGLKRSLVFPTARFYGNIIQTDAAINFGNSGGPLVNYRGHVIGINTAKLAGEAQNIGFAIPINLAERNIPELIKYGRIIKPWLGIEAIKVTKSFTRLFGIKNVNKGLLVEKVFSGSPAYKAGIRAGKRIIQMKAMTYVLGGDIITRINNKKVDSFSSLERMINSFVPGQLIVLKIHINNKVKFIKVKLGALPPSIT</sequence>
<dbReference type="PROSITE" id="PS50106">
    <property type="entry name" value="PDZ"/>
    <property type="match status" value="1"/>
</dbReference>
<keyword evidence="3" id="KW-0472">Membrane</keyword>
<dbReference type="SUPFAM" id="SSF50156">
    <property type="entry name" value="PDZ domain-like"/>
    <property type="match status" value="1"/>
</dbReference>
<evidence type="ECO:0000313" key="6">
    <source>
        <dbReference type="Proteomes" id="UP000319296"/>
    </source>
</evidence>
<dbReference type="Gene3D" id="2.40.10.120">
    <property type="match status" value="1"/>
</dbReference>
<organism evidence="5 6">
    <name type="scientific">Candidatus Acididesulfobacter diazotrophicus</name>
    <dbReference type="NCBI Taxonomy" id="2597226"/>
    <lineage>
        <taxon>Bacteria</taxon>
        <taxon>Deltaproteobacteria</taxon>
        <taxon>Candidatus Acidulodesulfobacterales</taxon>
        <taxon>Candidatus Acididesulfobacter</taxon>
    </lineage>
</organism>
<dbReference type="EMBL" id="SGBB01000008">
    <property type="protein sequence ID" value="RZD18508.1"/>
    <property type="molecule type" value="Genomic_DNA"/>
</dbReference>
<keyword evidence="1 5" id="KW-0645">Protease</keyword>
<dbReference type="InterPro" id="IPR036034">
    <property type="entry name" value="PDZ_sf"/>
</dbReference>
<protein>
    <submittedName>
        <fullName evidence="5">Trypsin-like serine protease</fullName>
    </submittedName>
</protein>
<feature type="domain" description="PDZ" evidence="4">
    <location>
        <begin position="296"/>
        <end position="347"/>
    </location>
</feature>
<dbReference type="GO" id="GO:0006508">
    <property type="term" value="P:proteolysis"/>
    <property type="evidence" value="ECO:0007669"/>
    <property type="project" value="UniProtKB-KW"/>
</dbReference>
<reference evidence="5 6" key="1">
    <citation type="journal article" date="2019" name="ISME J.">
        <title>Insights into ecological role of a new deltaproteobacterial order Candidatus Acidulodesulfobacterales by metagenomics and metatranscriptomics.</title>
        <authorList>
            <person name="Tan S."/>
            <person name="Liu J."/>
            <person name="Fang Y."/>
            <person name="Hedlund B.P."/>
            <person name="Lian Z.H."/>
            <person name="Huang L.Y."/>
            <person name="Li J.T."/>
            <person name="Huang L.N."/>
            <person name="Li W.J."/>
            <person name="Jiang H.C."/>
            <person name="Dong H.L."/>
            <person name="Shu W.S."/>
        </authorList>
    </citation>
    <scope>NUCLEOTIDE SEQUENCE [LARGE SCALE GENOMIC DNA]</scope>
    <source>
        <strain evidence="5">AP1</strain>
    </source>
</reference>
<dbReference type="PANTHER" id="PTHR43343:SF3">
    <property type="entry name" value="PROTEASE DO-LIKE 8, CHLOROPLASTIC"/>
    <property type="match status" value="1"/>
</dbReference>
<evidence type="ECO:0000256" key="1">
    <source>
        <dbReference type="ARBA" id="ARBA00022670"/>
    </source>
</evidence>
<dbReference type="InterPro" id="IPR051201">
    <property type="entry name" value="Chloro_Bact_Ser_Proteases"/>
</dbReference>
<name>A0A519BML6_9DELT</name>
<keyword evidence="3" id="KW-1133">Transmembrane helix</keyword>
<dbReference type="GO" id="GO:0004252">
    <property type="term" value="F:serine-type endopeptidase activity"/>
    <property type="evidence" value="ECO:0007669"/>
    <property type="project" value="InterPro"/>
</dbReference>
<dbReference type="PRINTS" id="PR00834">
    <property type="entry name" value="PROTEASES2C"/>
</dbReference>
<gene>
    <name evidence="5" type="ORF">EVG15_05605</name>
</gene>
<dbReference type="Gene3D" id="2.30.42.10">
    <property type="match status" value="1"/>
</dbReference>
<comment type="caution">
    <text evidence="5">The sequence shown here is derived from an EMBL/GenBank/DDBJ whole genome shotgun (WGS) entry which is preliminary data.</text>
</comment>
<feature type="transmembrane region" description="Helical" evidence="3">
    <location>
        <begin position="34"/>
        <end position="58"/>
    </location>
</feature>
<evidence type="ECO:0000256" key="3">
    <source>
        <dbReference type="SAM" id="Phobius"/>
    </source>
</evidence>
<keyword evidence="2" id="KW-0378">Hydrolase</keyword>
<proteinExistence type="predicted"/>
<dbReference type="InterPro" id="IPR001478">
    <property type="entry name" value="PDZ"/>
</dbReference>
<evidence type="ECO:0000256" key="2">
    <source>
        <dbReference type="ARBA" id="ARBA00022801"/>
    </source>
</evidence>
<dbReference type="Pfam" id="PF13180">
    <property type="entry name" value="PDZ_2"/>
    <property type="match status" value="1"/>
</dbReference>
<dbReference type="AlphaFoldDB" id="A0A519BML6"/>
<dbReference type="SUPFAM" id="SSF50494">
    <property type="entry name" value="Trypsin-like serine proteases"/>
    <property type="match status" value="1"/>
</dbReference>
<dbReference type="PANTHER" id="PTHR43343">
    <property type="entry name" value="PEPTIDASE S12"/>
    <property type="match status" value="1"/>
</dbReference>